<dbReference type="Gene3D" id="1.10.10.1330">
    <property type="entry name" value="RNA polymerase sigma-54 factor, core-binding domain"/>
    <property type="match status" value="1"/>
</dbReference>
<dbReference type="PROSITE" id="PS50044">
    <property type="entry name" value="SIGMA54_3"/>
    <property type="match status" value="1"/>
</dbReference>
<dbReference type="InterPro" id="IPR007046">
    <property type="entry name" value="RNA_pol_sigma_54_core-bd"/>
</dbReference>
<dbReference type="InterPro" id="IPR000394">
    <property type="entry name" value="RNA_pol_sigma_54"/>
</dbReference>
<evidence type="ECO:0000313" key="12">
    <source>
        <dbReference type="Proteomes" id="UP000824048"/>
    </source>
</evidence>
<evidence type="ECO:0000256" key="1">
    <source>
        <dbReference type="ARBA" id="ARBA00008798"/>
    </source>
</evidence>
<gene>
    <name evidence="11" type="ORF">H9811_07775</name>
</gene>
<keyword evidence="5" id="KW-0805">Transcription regulation</keyword>
<evidence type="ECO:0000256" key="8">
    <source>
        <dbReference type="ARBA" id="ARBA00023163"/>
    </source>
</evidence>
<keyword evidence="7" id="KW-0238">DNA-binding</keyword>
<dbReference type="Pfam" id="PF00309">
    <property type="entry name" value="Sigma54_AID"/>
    <property type="match status" value="1"/>
</dbReference>
<evidence type="ECO:0000256" key="4">
    <source>
        <dbReference type="ARBA" id="ARBA00022695"/>
    </source>
</evidence>
<dbReference type="InterPro" id="IPR007634">
    <property type="entry name" value="RNA_pol_sigma_54_DNA-bd"/>
</dbReference>
<accession>A0A9D2ES14</accession>
<evidence type="ECO:0000256" key="3">
    <source>
        <dbReference type="ARBA" id="ARBA00022679"/>
    </source>
</evidence>
<keyword evidence="6" id="KW-0731">Sigma factor</keyword>
<evidence type="ECO:0000256" key="5">
    <source>
        <dbReference type="ARBA" id="ARBA00023015"/>
    </source>
</evidence>
<dbReference type="Pfam" id="PF04963">
    <property type="entry name" value="Sigma54_CBD"/>
    <property type="match status" value="1"/>
</dbReference>
<proteinExistence type="inferred from homology"/>
<dbReference type="Gene3D" id="1.10.10.60">
    <property type="entry name" value="Homeodomain-like"/>
    <property type="match status" value="1"/>
</dbReference>
<dbReference type="EMBL" id="DXBP01000049">
    <property type="protein sequence ID" value="HIZ42445.1"/>
    <property type="molecule type" value="Genomic_DNA"/>
</dbReference>
<dbReference type="GO" id="GO:0003677">
    <property type="term" value="F:DNA binding"/>
    <property type="evidence" value="ECO:0007669"/>
    <property type="project" value="UniProtKB-KW"/>
</dbReference>
<evidence type="ECO:0000256" key="2">
    <source>
        <dbReference type="ARBA" id="ARBA00022478"/>
    </source>
</evidence>
<dbReference type="AlphaFoldDB" id="A0A9D2ES14"/>
<dbReference type="GO" id="GO:0016779">
    <property type="term" value="F:nucleotidyltransferase activity"/>
    <property type="evidence" value="ECO:0007669"/>
    <property type="project" value="UniProtKB-KW"/>
</dbReference>
<evidence type="ECO:0000259" key="10">
    <source>
        <dbReference type="Pfam" id="PF04963"/>
    </source>
</evidence>
<dbReference type="PRINTS" id="PR00045">
    <property type="entry name" value="SIGMA54FCT"/>
</dbReference>
<reference evidence="11" key="2">
    <citation type="submission" date="2021-04" db="EMBL/GenBank/DDBJ databases">
        <authorList>
            <person name="Gilroy R."/>
        </authorList>
    </citation>
    <scope>NUCLEOTIDE SEQUENCE</scope>
    <source>
        <strain evidence="11">ChiSxjej1B13-11774</strain>
    </source>
</reference>
<evidence type="ECO:0000256" key="6">
    <source>
        <dbReference type="ARBA" id="ARBA00023082"/>
    </source>
</evidence>
<feature type="domain" description="RNA polymerase sigma factor 54 core-binding" evidence="10">
    <location>
        <begin position="78"/>
        <end position="259"/>
    </location>
</feature>
<dbReference type="GO" id="GO:0001216">
    <property type="term" value="F:DNA-binding transcription activator activity"/>
    <property type="evidence" value="ECO:0007669"/>
    <property type="project" value="InterPro"/>
</dbReference>
<dbReference type="PANTHER" id="PTHR32248:SF4">
    <property type="entry name" value="RNA POLYMERASE SIGMA-54 FACTOR"/>
    <property type="match status" value="1"/>
</dbReference>
<dbReference type="GO" id="GO:0016987">
    <property type="term" value="F:sigma factor activity"/>
    <property type="evidence" value="ECO:0007669"/>
    <property type="project" value="UniProtKB-KW"/>
</dbReference>
<organism evidence="11 12">
    <name type="scientific">Candidatus Gemmiger excrementigallinarum</name>
    <dbReference type="NCBI Taxonomy" id="2838609"/>
    <lineage>
        <taxon>Bacteria</taxon>
        <taxon>Bacillati</taxon>
        <taxon>Bacillota</taxon>
        <taxon>Clostridia</taxon>
        <taxon>Eubacteriales</taxon>
        <taxon>Gemmiger</taxon>
    </lineage>
</organism>
<dbReference type="PIRSF" id="PIRSF000774">
    <property type="entry name" value="RpoN"/>
    <property type="match status" value="1"/>
</dbReference>
<sequence length="430" mass="47922">MPTQELQQRQILSQQQLQALNILSLDGAALDEMLKKEEIDNPLFDLDKIHGTVERPISVQTPDKEGNLSERAAPDKTAQDLYLFLESQLPDNATKAERGVFRHMVEFLEPGTGLLPETVEEVAEILAAPLYVVERCLSWLHQMEPAGVGAATTSESLVLQAFHKGVTDQTLLGILFDHLEDVAAKRYRTIMRAYGLTMEEVQHYVSLIRTLEPYPTAAFGGGESAGFIVPDLEFYCKDGQWGVRVQDRWSSGVPYSSYYDLSGTDATPELRTYLQEQHRHADYIVQCVEKRRSTLQQLGQLILNTQLAFLAEGQPLHTLTADMLAEQMGVNPSTVSRAIKGKYVKTPTKVYPLSYFLTRAGNRSGDAAPDSRSEVLAALHKLLQEEDPVHPLSDAQLADQLTAQGITTTRRTVAKYRLLLGIPGAFERKQ</sequence>
<evidence type="ECO:0008006" key="13">
    <source>
        <dbReference type="Google" id="ProtNLM"/>
    </source>
</evidence>
<evidence type="ECO:0000259" key="9">
    <source>
        <dbReference type="Pfam" id="PF04552"/>
    </source>
</evidence>
<dbReference type="InterPro" id="IPR038709">
    <property type="entry name" value="RpoN_core-bd_sf"/>
</dbReference>
<dbReference type="GO" id="GO:0000428">
    <property type="term" value="C:DNA-directed RNA polymerase complex"/>
    <property type="evidence" value="ECO:0007669"/>
    <property type="project" value="UniProtKB-KW"/>
</dbReference>
<reference evidence="11" key="1">
    <citation type="journal article" date="2021" name="PeerJ">
        <title>Extensive microbial diversity within the chicken gut microbiome revealed by metagenomics and culture.</title>
        <authorList>
            <person name="Gilroy R."/>
            <person name="Ravi A."/>
            <person name="Getino M."/>
            <person name="Pursley I."/>
            <person name="Horton D.L."/>
            <person name="Alikhan N.F."/>
            <person name="Baker D."/>
            <person name="Gharbi K."/>
            <person name="Hall N."/>
            <person name="Watson M."/>
            <person name="Adriaenssens E.M."/>
            <person name="Foster-Nyarko E."/>
            <person name="Jarju S."/>
            <person name="Secka A."/>
            <person name="Antonio M."/>
            <person name="Oren A."/>
            <person name="Chaudhuri R.R."/>
            <person name="La Ragione R."/>
            <person name="Hildebrand F."/>
            <person name="Pallen M.J."/>
        </authorList>
    </citation>
    <scope>NUCLEOTIDE SEQUENCE</scope>
    <source>
        <strain evidence="11">ChiSxjej1B13-11774</strain>
    </source>
</reference>
<dbReference type="PANTHER" id="PTHR32248">
    <property type="entry name" value="RNA POLYMERASE SIGMA-54 FACTOR"/>
    <property type="match status" value="1"/>
</dbReference>
<protein>
    <recommendedName>
        <fullName evidence="13">RNA polymerase sigma-54 factor</fullName>
    </recommendedName>
</protein>
<keyword evidence="3" id="KW-0808">Transferase</keyword>
<keyword evidence="8" id="KW-0804">Transcription</keyword>
<dbReference type="Pfam" id="PF04552">
    <property type="entry name" value="Sigma54_DBD"/>
    <property type="match status" value="1"/>
</dbReference>
<keyword evidence="2" id="KW-0240">DNA-directed RNA polymerase</keyword>
<feature type="domain" description="RNA polymerase sigma factor 54 DNA-binding" evidence="9">
    <location>
        <begin position="272"/>
        <end position="430"/>
    </location>
</feature>
<dbReference type="PROSITE" id="PS00718">
    <property type="entry name" value="SIGMA54_2"/>
    <property type="match status" value="1"/>
</dbReference>
<comment type="caution">
    <text evidence="11">The sequence shown here is derived from an EMBL/GenBank/DDBJ whole genome shotgun (WGS) entry which is preliminary data.</text>
</comment>
<dbReference type="GO" id="GO:0006352">
    <property type="term" value="P:DNA-templated transcription initiation"/>
    <property type="evidence" value="ECO:0007669"/>
    <property type="project" value="InterPro"/>
</dbReference>
<evidence type="ECO:0000313" key="11">
    <source>
        <dbReference type="EMBL" id="HIZ42445.1"/>
    </source>
</evidence>
<dbReference type="Proteomes" id="UP000824048">
    <property type="component" value="Unassembled WGS sequence"/>
</dbReference>
<name>A0A9D2ES14_9FIRM</name>
<comment type="similarity">
    <text evidence="1">Belongs to the sigma-54 factor family.</text>
</comment>
<keyword evidence="4" id="KW-0548">Nucleotidyltransferase</keyword>
<evidence type="ECO:0000256" key="7">
    <source>
        <dbReference type="ARBA" id="ARBA00023125"/>
    </source>
</evidence>